<organism evidence="1">
    <name type="scientific">Caldilineaceae bacterium SB0661_bin_32</name>
    <dbReference type="NCBI Taxonomy" id="2605255"/>
    <lineage>
        <taxon>Bacteria</taxon>
        <taxon>Bacillati</taxon>
        <taxon>Chloroflexota</taxon>
        <taxon>Caldilineae</taxon>
        <taxon>Caldilineales</taxon>
        <taxon>Caldilineaceae</taxon>
    </lineage>
</organism>
<gene>
    <name evidence="1" type="ORF">F4X14_02155</name>
</gene>
<sequence length="83" mass="9551">MTEQSEDRLDRIERILEQSAKEHAEHFADIDKMFANAVEQFNRNEERFAALGERLDQLSRDIGFLYAVVNGHVSQPAPPAHKD</sequence>
<accession>A0A6B1D2G2</accession>
<dbReference type="AlphaFoldDB" id="A0A6B1D2G2"/>
<comment type="caution">
    <text evidence="1">The sequence shown here is derived from an EMBL/GenBank/DDBJ whole genome shotgun (WGS) entry which is preliminary data.</text>
</comment>
<protein>
    <submittedName>
        <fullName evidence="1">Uncharacterized protein</fullName>
    </submittedName>
</protein>
<name>A0A6B1D2G2_9CHLR</name>
<dbReference type="EMBL" id="VXMH01000014">
    <property type="protein sequence ID" value="MYC93749.1"/>
    <property type="molecule type" value="Genomic_DNA"/>
</dbReference>
<evidence type="ECO:0000313" key="1">
    <source>
        <dbReference type="EMBL" id="MYC93749.1"/>
    </source>
</evidence>
<proteinExistence type="predicted"/>
<reference evidence="1" key="1">
    <citation type="submission" date="2019-09" db="EMBL/GenBank/DDBJ databases">
        <title>Characterisation of the sponge microbiome using genome-centric metagenomics.</title>
        <authorList>
            <person name="Engelberts J.P."/>
            <person name="Robbins S.J."/>
            <person name="De Goeij J.M."/>
            <person name="Aranda M."/>
            <person name="Bell S.C."/>
            <person name="Webster N.S."/>
        </authorList>
    </citation>
    <scope>NUCLEOTIDE SEQUENCE</scope>
    <source>
        <strain evidence="1">SB0661_bin_32</strain>
    </source>
</reference>